<dbReference type="EMBL" id="JBJKBG010000008">
    <property type="protein sequence ID" value="KAL3727187.1"/>
    <property type="molecule type" value="Genomic_DNA"/>
</dbReference>
<protein>
    <submittedName>
        <fullName evidence="1">Uncharacterized protein</fullName>
    </submittedName>
</protein>
<organism evidence="1 2">
    <name type="scientific">Eucalyptus globulus</name>
    <name type="common">Tasmanian blue gum</name>
    <dbReference type="NCBI Taxonomy" id="34317"/>
    <lineage>
        <taxon>Eukaryota</taxon>
        <taxon>Viridiplantae</taxon>
        <taxon>Streptophyta</taxon>
        <taxon>Embryophyta</taxon>
        <taxon>Tracheophyta</taxon>
        <taxon>Spermatophyta</taxon>
        <taxon>Magnoliopsida</taxon>
        <taxon>eudicotyledons</taxon>
        <taxon>Gunneridae</taxon>
        <taxon>Pentapetalae</taxon>
        <taxon>rosids</taxon>
        <taxon>malvids</taxon>
        <taxon>Myrtales</taxon>
        <taxon>Myrtaceae</taxon>
        <taxon>Myrtoideae</taxon>
        <taxon>Eucalypteae</taxon>
        <taxon>Eucalyptus</taxon>
    </lineage>
</organism>
<name>A0ABD3JJC8_EUCGL</name>
<evidence type="ECO:0000313" key="1">
    <source>
        <dbReference type="EMBL" id="KAL3727187.1"/>
    </source>
</evidence>
<comment type="caution">
    <text evidence="1">The sequence shown here is derived from an EMBL/GenBank/DDBJ whole genome shotgun (WGS) entry which is preliminary data.</text>
</comment>
<dbReference type="PANTHER" id="PTHR35632">
    <property type="entry name" value="MAJOR POLLEN ALLERGEN OLE E 6-LIKE"/>
    <property type="match status" value="1"/>
</dbReference>
<dbReference type="PANTHER" id="PTHR35632:SF1">
    <property type="entry name" value="MAJOR POLLEN ALLERGEN OLE E 6-LIKE"/>
    <property type="match status" value="1"/>
</dbReference>
<dbReference type="Pfam" id="PF09253">
    <property type="entry name" value="Ole_e_6"/>
    <property type="match status" value="1"/>
</dbReference>
<dbReference type="InterPro" id="IPR015333">
    <property type="entry name" value="Pollen_allergen_ole-e-6"/>
</dbReference>
<dbReference type="InterPro" id="IPR036466">
    <property type="entry name" value="Pollen_allergen_ole-e-6_sf"/>
</dbReference>
<reference evidence="1 2" key="1">
    <citation type="submission" date="2024-11" db="EMBL/GenBank/DDBJ databases">
        <title>Chromosome-level genome assembly of Eucalyptus globulus Labill. provides insights into its genome evolution.</title>
        <authorList>
            <person name="Li X."/>
        </authorList>
    </citation>
    <scope>NUCLEOTIDE SEQUENCE [LARGE SCALE GENOMIC DNA]</scope>
    <source>
        <strain evidence="1">CL2024</strain>
        <tissue evidence="1">Fresh tender leaves</tissue>
    </source>
</reference>
<dbReference type="Proteomes" id="UP001634007">
    <property type="component" value="Unassembled WGS sequence"/>
</dbReference>
<dbReference type="AlphaFoldDB" id="A0ABD3JJC8"/>
<gene>
    <name evidence="1" type="ORF">ACJRO7_032005</name>
</gene>
<keyword evidence="2" id="KW-1185">Reference proteome</keyword>
<proteinExistence type="predicted"/>
<dbReference type="Gene3D" id="1.10.287.720">
    <property type="entry name" value="Pollen allergen ole e 6"/>
    <property type="match status" value="1"/>
</dbReference>
<sequence length="62" mass="6939">MDTYNKCFVECHKSCQAEGLGSTFCEMRCDGECMAQETAAWSTIMKLKVPRIPPFAPQPTGY</sequence>
<dbReference type="SUPFAM" id="SSF111388">
    <property type="entry name" value="Pollen allergen ole e 6"/>
    <property type="match status" value="1"/>
</dbReference>
<evidence type="ECO:0000313" key="2">
    <source>
        <dbReference type="Proteomes" id="UP001634007"/>
    </source>
</evidence>
<accession>A0ABD3JJC8</accession>